<reference evidence="4" key="1">
    <citation type="submission" date="2021-02" db="EMBL/GenBank/DDBJ databases">
        <authorList>
            <person name="Nowell W R."/>
        </authorList>
    </citation>
    <scope>NUCLEOTIDE SEQUENCE</scope>
</reference>
<dbReference type="OrthoDB" id="10016187at2759"/>
<evidence type="ECO:0000313" key="5">
    <source>
        <dbReference type="EMBL" id="CAF1572166.1"/>
    </source>
</evidence>
<dbReference type="AlphaFoldDB" id="A0A815W779"/>
<evidence type="ECO:0000313" key="4">
    <source>
        <dbReference type="EMBL" id="CAF1539839.1"/>
    </source>
</evidence>
<dbReference type="SUPFAM" id="SSF57997">
    <property type="entry name" value="Tropomyosin"/>
    <property type="match status" value="1"/>
</dbReference>
<gene>
    <name evidence="4" type="ORF">EDS130_LOCUS45237</name>
    <name evidence="5" type="ORF">XAT740_LOCUS44585</name>
</gene>
<name>A0A815W779_ADIRI</name>
<feature type="signal peptide" evidence="3">
    <location>
        <begin position="1"/>
        <end position="25"/>
    </location>
</feature>
<keyword evidence="6" id="KW-1185">Reference proteome</keyword>
<proteinExistence type="predicted"/>
<feature type="chain" id="PRO_5036412407" description="Envelope fusion glycoprotein" evidence="3">
    <location>
        <begin position="26"/>
        <end position="585"/>
    </location>
</feature>
<evidence type="ECO:0000313" key="6">
    <source>
        <dbReference type="Proteomes" id="UP000663828"/>
    </source>
</evidence>
<evidence type="ECO:0000256" key="1">
    <source>
        <dbReference type="SAM" id="Coils"/>
    </source>
</evidence>
<evidence type="ECO:0000313" key="7">
    <source>
        <dbReference type="Proteomes" id="UP000663852"/>
    </source>
</evidence>
<sequence length="585" mass="65846">MRTTNLTYTLIILLGLTQNRTLSESEHNTAPNSSMITAPNAGVVLLYQGQYKPSNRIIFSTAMLPMTTATCYLLPIAAARKISACNNFTANLRYKRSLLAFVTIAASTLSAGSSVADILITRNLRKKVEEFEHQLQSYASRVELGEARMVQFESNQIRLGTSLQQTEHLLNSTLDRVNQHSTMLESQNKLLNEHQQLLKSLQQRVIDNEEATAIQFLHLAVHDIANNRPTLAFLHPSDMDSVIKSILQQNNISIPVTAEQLPIIELIMKLILRQQIDFIPAERYSNTSSIEIGKLMFTTFYALPNEQASDFGIYKIFTSPFIHHNKIVRLAQMPVYIGINRKAKSSISWTKDDVSSCIFQLMTTCRETPAEKATQYGNACLEQIMTGTTLTNCRTEHTATNLPYIQQLQNGRWLISTNSTSLHCIRTQMEEKPTEEAAVWNDNTQLIIPPIAIITVQNGTTVHCPGFNLPGPVISETRSTINIIKNLSTIEEHSEIIDIHKEIDSNSTWEKLPYITDEIDQLLQEMSSQQSPNKQQSDNMQWHNQHSGKIMIFLVSVVVGLTVIICLVIFHLKKSTDNKITIALP</sequence>
<accession>A0A815W779</accession>
<dbReference type="EMBL" id="CAJNOJ010001038">
    <property type="protein sequence ID" value="CAF1539839.1"/>
    <property type="molecule type" value="Genomic_DNA"/>
</dbReference>
<evidence type="ECO:0000256" key="2">
    <source>
        <dbReference type="SAM" id="Phobius"/>
    </source>
</evidence>
<organism evidence="4 7">
    <name type="scientific">Adineta ricciae</name>
    <name type="common">Rotifer</name>
    <dbReference type="NCBI Taxonomy" id="249248"/>
    <lineage>
        <taxon>Eukaryota</taxon>
        <taxon>Metazoa</taxon>
        <taxon>Spiralia</taxon>
        <taxon>Gnathifera</taxon>
        <taxon>Rotifera</taxon>
        <taxon>Eurotatoria</taxon>
        <taxon>Bdelloidea</taxon>
        <taxon>Adinetida</taxon>
        <taxon>Adinetidae</taxon>
        <taxon>Adineta</taxon>
    </lineage>
</organism>
<keyword evidence="1" id="KW-0175">Coiled coil</keyword>
<feature type="coiled-coil region" evidence="1">
    <location>
        <begin position="184"/>
        <end position="211"/>
    </location>
</feature>
<evidence type="ECO:0000256" key="3">
    <source>
        <dbReference type="SAM" id="SignalP"/>
    </source>
</evidence>
<protein>
    <recommendedName>
        <fullName evidence="8">Envelope fusion glycoprotein</fullName>
    </recommendedName>
</protein>
<keyword evidence="2" id="KW-0812">Transmembrane</keyword>
<feature type="transmembrane region" description="Helical" evidence="2">
    <location>
        <begin position="550"/>
        <end position="570"/>
    </location>
</feature>
<comment type="caution">
    <text evidence="4">The sequence shown here is derived from an EMBL/GenBank/DDBJ whole genome shotgun (WGS) entry which is preliminary data.</text>
</comment>
<keyword evidence="2" id="KW-1133">Transmembrane helix</keyword>
<dbReference type="EMBL" id="CAJNOR010005675">
    <property type="protein sequence ID" value="CAF1572166.1"/>
    <property type="molecule type" value="Genomic_DNA"/>
</dbReference>
<evidence type="ECO:0008006" key="8">
    <source>
        <dbReference type="Google" id="ProtNLM"/>
    </source>
</evidence>
<feature type="transmembrane region" description="Helical" evidence="2">
    <location>
        <begin position="57"/>
        <end position="77"/>
    </location>
</feature>
<dbReference type="Proteomes" id="UP000663852">
    <property type="component" value="Unassembled WGS sequence"/>
</dbReference>
<keyword evidence="3" id="KW-0732">Signal</keyword>
<feature type="transmembrane region" description="Helical" evidence="2">
    <location>
        <begin position="98"/>
        <end position="120"/>
    </location>
</feature>
<keyword evidence="2" id="KW-0472">Membrane</keyword>
<dbReference type="Proteomes" id="UP000663828">
    <property type="component" value="Unassembled WGS sequence"/>
</dbReference>